<feature type="transmembrane region" description="Helical" evidence="1">
    <location>
        <begin position="435"/>
        <end position="455"/>
    </location>
</feature>
<reference evidence="2 3" key="1">
    <citation type="journal article" date="2016" name="Mol. Biol. Evol.">
        <title>Comparative Genomics of Early-Diverging Mushroom-Forming Fungi Provides Insights into the Origins of Lignocellulose Decay Capabilities.</title>
        <authorList>
            <person name="Nagy L.G."/>
            <person name="Riley R."/>
            <person name="Tritt A."/>
            <person name="Adam C."/>
            <person name="Daum C."/>
            <person name="Floudas D."/>
            <person name="Sun H."/>
            <person name="Yadav J.S."/>
            <person name="Pangilinan J."/>
            <person name="Larsson K.H."/>
            <person name="Matsuura K."/>
            <person name="Barry K."/>
            <person name="Labutti K."/>
            <person name="Kuo R."/>
            <person name="Ohm R.A."/>
            <person name="Bhattacharya S.S."/>
            <person name="Shirouzu T."/>
            <person name="Yoshinaga Y."/>
            <person name="Martin F.M."/>
            <person name="Grigoriev I.V."/>
            <person name="Hibbett D.S."/>
        </authorList>
    </citation>
    <scope>NUCLEOTIDE SEQUENCE [LARGE SCALE GENOMIC DNA]</scope>
    <source>
        <strain evidence="2 3">CBS 109695</strain>
    </source>
</reference>
<keyword evidence="1" id="KW-0472">Membrane</keyword>
<evidence type="ECO:0000313" key="3">
    <source>
        <dbReference type="Proteomes" id="UP000076532"/>
    </source>
</evidence>
<name>A0A166NE84_9AGAM</name>
<evidence type="ECO:0000313" key="2">
    <source>
        <dbReference type="EMBL" id="KZP24914.1"/>
    </source>
</evidence>
<gene>
    <name evidence="2" type="ORF">FIBSPDRAFT_1041725</name>
</gene>
<proteinExistence type="predicted"/>
<protein>
    <submittedName>
        <fullName evidence="2">Uncharacterized protein</fullName>
    </submittedName>
</protein>
<feature type="transmembrane region" description="Helical" evidence="1">
    <location>
        <begin position="66"/>
        <end position="87"/>
    </location>
</feature>
<keyword evidence="1" id="KW-1133">Transmembrane helix</keyword>
<dbReference type="STRING" id="436010.A0A166NE84"/>
<feature type="transmembrane region" description="Helical" evidence="1">
    <location>
        <begin position="129"/>
        <end position="150"/>
    </location>
</feature>
<dbReference type="OrthoDB" id="2688021at2759"/>
<feature type="transmembrane region" description="Helical" evidence="1">
    <location>
        <begin position="16"/>
        <end position="38"/>
    </location>
</feature>
<accession>A0A166NE84</accession>
<keyword evidence="3" id="KW-1185">Reference proteome</keyword>
<dbReference type="AlphaFoldDB" id="A0A166NE84"/>
<feature type="transmembrane region" description="Helical" evidence="1">
    <location>
        <begin position="257"/>
        <end position="282"/>
    </location>
</feature>
<sequence>MEKSENLLADAKRRKYTLAALVASMVFAVICIITGAVLSTSIHPGSTVKVHSIVPILSPTTGTTKIPMISLIFSIIATIFTEIIGFAHFTSLRSILIDEGRLDFNTNSRLFTAAKKGGWAHPNGRLMNALMSLLLVMSYASSELVVMRLFDEEAPVIDGMVGYRAGLSTSPIIIFGLSLFLQGIISLFGAYHCGLYWLESTSVLTTTKWQTERNIIVRRQHRCMRDVLQGQSTTPDPLEPSARQPSAWMANPAVKKVVIVVWGLIPVYALWGAIIYVLSIYVNTRVFESANIATIGHGSQKLSDISWAFLPNINTLSFGVSYNNADRRGLPSAGWALLLLVFMTMQSCLTLMLHYCEAIINTTRDEQVWRRAAGGRGVAISQQGPLRATLSSWRNVFLLVAKSFYWMFGHSLTVEAAVVGYNFDGIEVVATCAQLWYLSIVLVGFAIITTLIAIYKPHGPQPAAYGHFQTLADLIDEWPPEEPIPGNKLHPVLHWGHKSNKDGVCHAGTSSDKSLVHPVHMKGMYGGELDEESSSTANMQSV</sequence>
<dbReference type="EMBL" id="KV417523">
    <property type="protein sequence ID" value="KZP24914.1"/>
    <property type="molecule type" value="Genomic_DNA"/>
</dbReference>
<keyword evidence="1" id="KW-0812">Transmembrane</keyword>
<feature type="transmembrane region" description="Helical" evidence="1">
    <location>
        <begin position="170"/>
        <end position="198"/>
    </location>
</feature>
<dbReference type="Proteomes" id="UP000076532">
    <property type="component" value="Unassembled WGS sequence"/>
</dbReference>
<evidence type="ECO:0000256" key="1">
    <source>
        <dbReference type="SAM" id="Phobius"/>
    </source>
</evidence>
<feature type="transmembrane region" description="Helical" evidence="1">
    <location>
        <begin position="333"/>
        <end position="355"/>
    </location>
</feature>
<organism evidence="2 3">
    <name type="scientific">Athelia psychrophila</name>
    <dbReference type="NCBI Taxonomy" id="1759441"/>
    <lineage>
        <taxon>Eukaryota</taxon>
        <taxon>Fungi</taxon>
        <taxon>Dikarya</taxon>
        <taxon>Basidiomycota</taxon>
        <taxon>Agaricomycotina</taxon>
        <taxon>Agaricomycetes</taxon>
        <taxon>Agaricomycetidae</taxon>
        <taxon>Atheliales</taxon>
        <taxon>Atheliaceae</taxon>
        <taxon>Athelia</taxon>
    </lineage>
</organism>
<feature type="transmembrane region" description="Helical" evidence="1">
    <location>
        <begin position="404"/>
        <end position="423"/>
    </location>
</feature>